<sequence length="162" mass="18302">MSTYTMEDVIQTTEYDSARDDDSLYVASKYWKRLVDTAIKTGYREGIQDGADSVLQEGFDIGYKDGFETAFTLGKYKGLAAASTFTLEHPTDVAAVLKRARRGACWICEMESRNESFNSHEKAPFSKVLSEQREHSAEVINRLHEYLEPILKKSGIEINSTL</sequence>
<dbReference type="EMBL" id="KQ976657">
    <property type="protein sequence ID" value="KYM78618.1"/>
    <property type="molecule type" value="Genomic_DNA"/>
</dbReference>
<keyword evidence="4" id="KW-0539">Nucleus</keyword>
<keyword evidence="7" id="KW-1185">Reference proteome</keyword>
<accession>A0A151HZK7</accession>
<evidence type="ECO:0000313" key="6">
    <source>
        <dbReference type="EMBL" id="KYM78618.1"/>
    </source>
</evidence>
<feature type="domain" description="Essential protein Yae1 N-terminal" evidence="5">
    <location>
        <begin position="42"/>
        <end position="80"/>
    </location>
</feature>
<comment type="subcellular location">
    <subcellularLocation>
        <location evidence="2">Cytoplasm</location>
    </subcellularLocation>
    <subcellularLocation>
        <location evidence="1">Nucleus</location>
    </subcellularLocation>
</comment>
<dbReference type="AlphaFoldDB" id="A0A151HZK7"/>
<name>A0A151HZK7_9HYME</name>
<dbReference type="GO" id="GO:0005634">
    <property type="term" value="C:nucleus"/>
    <property type="evidence" value="ECO:0007669"/>
    <property type="project" value="UniProtKB-SubCell"/>
</dbReference>
<dbReference type="Pfam" id="PF09811">
    <property type="entry name" value="Yae1_N"/>
    <property type="match status" value="1"/>
</dbReference>
<dbReference type="InterPro" id="IPR038881">
    <property type="entry name" value="Yae1-like"/>
</dbReference>
<proteinExistence type="predicted"/>
<evidence type="ECO:0000256" key="2">
    <source>
        <dbReference type="ARBA" id="ARBA00004496"/>
    </source>
</evidence>
<evidence type="ECO:0000256" key="1">
    <source>
        <dbReference type="ARBA" id="ARBA00004123"/>
    </source>
</evidence>
<organism evidence="6 7">
    <name type="scientific">Atta colombica</name>
    <dbReference type="NCBI Taxonomy" id="520822"/>
    <lineage>
        <taxon>Eukaryota</taxon>
        <taxon>Metazoa</taxon>
        <taxon>Ecdysozoa</taxon>
        <taxon>Arthropoda</taxon>
        <taxon>Hexapoda</taxon>
        <taxon>Insecta</taxon>
        <taxon>Pterygota</taxon>
        <taxon>Neoptera</taxon>
        <taxon>Endopterygota</taxon>
        <taxon>Hymenoptera</taxon>
        <taxon>Apocrita</taxon>
        <taxon>Aculeata</taxon>
        <taxon>Formicoidea</taxon>
        <taxon>Formicidae</taxon>
        <taxon>Myrmicinae</taxon>
        <taxon>Atta</taxon>
    </lineage>
</organism>
<dbReference type="GO" id="GO:0005737">
    <property type="term" value="C:cytoplasm"/>
    <property type="evidence" value="ECO:0007669"/>
    <property type="project" value="UniProtKB-SubCell"/>
</dbReference>
<protein>
    <recommendedName>
        <fullName evidence="5">Essential protein Yae1 N-terminal domain-containing protein</fullName>
    </recommendedName>
</protein>
<reference evidence="6 7" key="1">
    <citation type="submission" date="2015-09" db="EMBL/GenBank/DDBJ databases">
        <title>Atta colombica WGS genome.</title>
        <authorList>
            <person name="Nygaard S."/>
            <person name="Hu H."/>
            <person name="Boomsma J."/>
            <person name="Zhang G."/>
        </authorList>
    </citation>
    <scope>NUCLEOTIDE SEQUENCE [LARGE SCALE GENOMIC DNA]</scope>
    <source>
        <strain evidence="6">Treedump-2</strain>
        <tissue evidence="6">Whole body</tissue>
    </source>
</reference>
<evidence type="ECO:0000259" key="5">
    <source>
        <dbReference type="Pfam" id="PF09811"/>
    </source>
</evidence>
<dbReference type="Proteomes" id="UP000078540">
    <property type="component" value="Unassembled WGS sequence"/>
</dbReference>
<dbReference type="STRING" id="520822.A0A151HZK7"/>
<keyword evidence="3" id="KW-0963">Cytoplasm</keyword>
<dbReference type="KEGG" id="acoc:108690832"/>
<gene>
    <name evidence="6" type="ORF">ALC53_10938</name>
</gene>
<dbReference type="PANTHER" id="PTHR18829">
    <property type="entry name" value="PROTEIN YAE1 HOMOLOG"/>
    <property type="match status" value="1"/>
</dbReference>
<evidence type="ECO:0000256" key="3">
    <source>
        <dbReference type="ARBA" id="ARBA00022490"/>
    </source>
</evidence>
<dbReference type="PANTHER" id="PTHR18829:SF0">
    <property type="entry name" value="PROTEIN YAE1 HOMOLOG"/>
    <property type="match status" value="1"/>
</dbReference>
<dbReference type="OrthoDB" id="20086at2759"/>
<dbReference type="InterPro" id="IPR019191">
    <property type="entry name" value="Essential_protein_Yae1_N"/>
</dbReference>
<evidence type="ECO:0000313" key="7">
    <source>
        <dbReference type="Proteomes" id="UP000078540"/>
    </source>
</evidence>
<evidence type="ECO:0000256" key="4">
    <source>
        <dbReference type="ARBA" id="ARBA00023242"/>
    </source>
</evidence>